<dbReference type="GeneID" id="74527639"/>
<sequence>MTHSDTQTALVTGASSGIGAQLARQFATDGYDVVLTARRRARLETLAEDLESTHGVSASVYTADLADPDAPAALADELADAEIEIDALVNNAGFSSHGRFDQTSLSTDLDMIQVNLVALTELTKRFAKPMVERGHGEILNTASMAAMAPTPKLAVYAATKSYVLSFTEAIADELEAAGVTVSALCPGPVDTELVSLDGMDGSGAADQRLNDPESVARAGYRGLKNGKRIIVPSMRMKALAQATRVLPRNRVVSIAGSFYD</sequence>
<name>A0ABY5REC9_HALLR</name>
<dbReference type="PROSITE" id="PS00061">
    <property type="entry name" value="ADH_SHORT"/>
    <property type="match status" value="1"/>
</dbReference>
<protein>
    <submittedName>
        <fullName evidence="4">SDR family oxidoreductase</fullName>
    </submittedName>
</protein>
<organism evidence="4 5">
    <name type="scientific">Haloferax larsenii</name>
    <dbReference type="NCBI Taxonomy" id="302484"/>
    <lineage>
        <taxon>Archaea</taxon>
        <taxon>Methanobacteriati</taxon>
        <taxon>Methanobacteriota</taxon>
        <taxon>Stenosarchaea group</taxon>
        <taxon>Halobacteria</taxon>
        <taxon>Halobacteriales</taxon>
        <taxon>Haloferacaceae</taxon>
        <taxon>Haloferax</taxon>
    </lineage>
</organism>
<evidence type="ECO:0000313" key="5">
    <source>
        <dbReference type="Proteomes" id="UP001058330"/>
    </source>
</evidence>
<dbReference type="Proteomes" id="UP001058330">
    <property type="component" value="Chromosome"/>
</dbReference>
<evidence type="ECO:0000313" key="4">
    <source>
        <dbReference type="EMBL" id="UVE50699.1"/>
    </source>
</evidence>
<comment type="similarity">
    <text evidence="1 3">Belongs to the short-chain dehydrogenases/reductases (SDR) family.</text>
</comment>
<reference evidence="4" key="1">
    <citation type="submission" date="2021-07" db="EMBL/GenBank/DDBJ databases">
        <title>Studies on halocins as antimicrobial molecules from haloarchaea.</title>
        <authorList>
            <person name="Kumar S."/>
            <person name="Khare S.K."/>
        </authorList>
    </citation>
    <scope>NUCLEOTIDE SEQUENCE</scope>
    <source>
        <strain evidence="4">NCIM 5678</strain>
    </source>
</reference>
<dbReference type="Gene3D" id="3.40.50.720">
    <property type="entry name" value="NAD(P)-binding Rossmann-like Domain"/>
    <property type="match status" value="1"/>
</dbReference>
<dbReference type="RefSeq" id="WP_258302722.1">
    <property type="nucleotide sequence ID" value="NZ_CP078063.1"/>
</dbReference>
<accession>A0ABY5REC9</accession>
<keyword evidence="5" id="KW-1185">Reference proteome</keyword>
<dbReference type="InterPro" id="IPR036291">
    <property type="entry name" value="NAD(P)-bd_dom_sf"/>
</dbReference>
<dbReference type="SUPFAM" id="SSF51735">
    <property type="entry name" value="NAD(P)-binding Rossmann-fold domains"/>
    <property type="match status" value="1"/>
</dbReference>
<evidence type="ECO:0000256" key="2">
    <source>
        <dbReference type="ARBA" id="ARBA00023002"/>
    </source>
</evidence>
<evidence type="ECO:0000256" key="3">
    <source>
        <dbReference type="RuleBase" id="RU000363"/>
    </source>
</evidence>
<dbReference type="PANTHER" id="PTHR44196:SF2">
    <property type="entry name" value="SHORT-CHAIN DEHYDROGENASE-RELATED"/>
    <property type="match status" value="1"/>
</dbReference>
<keyword evidence="2" id="KW-0560">Oxidoreductase</keyword>
<dbReference type="PIRSF" id="PIRSF000126">
    <property type="entry name" value="11-beta-HSD1"/>
    <property type="match status" value="1"/>
</dbReference>
<dbReference type="Pfam" id="PF00106">
    <property type="entry name" value="adh_short"/>
    <property type="match status" value="1"/>
</dbReference>
<gene>
    <name evidence="4" type="ORF">KU306_02050</name>
</gene>
<dbReference type="PANTHER" id="PTHR44196">
    <property type="entry name" value="DEHYDROGENASE/REDUCTASE SDR FAMILY MEMBER 7B"/>
    <property type="match status" value="1"/>
</dbReference>
<dbReference type="PRINTS" id="PR00081">
    <property type="entry name" value="GDHRDH"/>
</dbReference>
<dbReference type="InterPro" id="IPR002347">
    <property type="entry name" value="SDR_fam"/>
</dbReference>
<dbReference type="EMBL" id="CP078063">
    <property type="protein sequence ID" value="UVE50699.1"/>
    <property type="molecule type" value="Genomic_DNA"/>
</dbReference>
<dbReference type="PRINTS" id="PR00080">
    <property type="entry name" value="SDRFAMILY"/>
</dbReference>
<proteinExistence type="inferred from homology"/>
<evidence type="ECO:0000256" key="1">
    <source>
        <dbReference type="ARBA" id="ARBA00006484"/>
    </source>
</evidence>
<dbReference type="InterPro" id="IPR020904">
    <property type="entry name" value="Sc_DH/Rdtase_CS"/>
</dbReference>